<protein>
    <submittedName>
        <fullName evidence="2">ABC-type sugar transport system permease subunit</fullName>
    </submittedName>
</protein>
<sequence length="49" mass="5555">MATQNTRGLARLMMAPSVILLLVWMIVPLSMTLWFSFQNYNLLNPGNVS</sequence>
<name>A0ABV2HDE6_9HYPH</name>
<dbReference type="Proteomes" id="UP001549031">
    <property type="component" value="Unassembled WGS sequence"/>
</dbReference>
<proteinExistence type="predicted"/>
<reference evidence="2 3" key="1">
    <citation type="submission" date="2024-06" db="EMBL/GenBank/DDBJ databases">
        <title>Genomic Encyclopedia of Type Strains, Phase IV (KMG-IV): sequencing the most valuable type-strain genomes for metagenomic binning, comparative biology and taxonomic classification.</title>
        <authorList>
            <person name="Goeker M."/>
        </authorList>
    </citation>
    <scope>NUCLEOTIDE SEQUENCE [LARGE SCALE GENOMIC DNA]</scope>
    <source>
        <strain evidence="2 3">DSM 105042</strain>
    </source>
</reference>
<dbReference type="EMBL" id="JBEPLJ010000027">
    <property type="protein sequence ID" value="MET3588573.1"/>
    <property type="molecule type" value="Genomic_DNA"/>
</dbReference>
<accession>A0ABV2HDE6</accession>
<evidence type="ECO:0000256" key="1">
    <source>
        <dbReference type="SAM" id="Phobius"/>
    </source>
</evidence>
<keyword evidence="1" id="KW-0472">Membrane</keyword>
<keyword evidence="1" id="KW-0812">Transmembrane</keyword>
<comment type="caution">
    <text evidence="2">The sequence shown here is derived from an EMBL/GenBank/DDBJ whole genome shotgun (WGS) entry which is preliminary data.</text>
</comment>
<keyword evidence="1" id="KW-1133">Transmembrane helix</keyword>
<keyword evidence="2" id="KW-0762">Sugar transport</keyword>
<keyword evidence="3" id="KW-1185">Reference proteome</keyword>
<keyword evidence="2" id="KW-0813">Transport</keyword>
<feature type="non-terminal residue" evidence="2">
    <location>
        <position position="49"/>
    </location>
</feature>
<dbReference type="SUPFAM" id="SSF160964">
    <property type="entry name" value="MalF N-terminal region-like"/>
    <property type="match status" value="1"/>
</dbReference>
<evidence type="ECO:0000313" key="2">
    <source>
        <dbReference type="EMBL" id="MET3588573.1"/>
    </source>
</evidence>
<evidence type="ECO:0000313" key="3">
    <source>
        <dbReference type="Proteomes" id="UP001549031"/>
    </source>
</evidence>
<organism evidence="2 3">
    <name type="scientific">Pseudorhizobium tarimense</name>
    <dbReference type="NCBI Taxonomy" id="1079109"/>
    <lineage>
        <taxon>Bacteria</taxon>
        <taxon>Pseudomonadati</taxon>
        <taxon>Pseudomonadota</taxon>
        <taxon>Alphaproteobacteria</taxon>
        <taxon>Hyphomicrobiales</taxon>
        <taxon>Rhizobiaceae</taxon>
        <taxon>Rhizobium/Agrobacterium group</taxon>
        <taxon>Pseudorhizobium</taxon>
    </lineage>
</organism>
<gene>
    <name evidence="2" type="ORF">ABID21_004709</name>
</gene>
<feature type="transmembrane region" description="Helical" evidence="1">
    <location>
        <begin position="12"/>
        <end position="37"/>
    </location>
</feature>